<dbReference type="AlphaFoldDB" id="A0A1F7S1E5"/>
<protein>
    <recommendedName>
        <fullName evidence="4 13">Tetraacyldisaccharide 4'-kinase</fullName>
        <ecNumber evidence="3 13">2.7.1.130</ecNumber>
    </recommendedName>
    <alternativeName>
        <fullName evidence="12 13">Lipid A 4'-kinase</fullName>
    </alternativeName>
</protein>
<dbReference type="GO" id="GO:0009029">
    <property type="term" value="F:lipid-A 4'-kinase activity"/>
    <property type="evidence" value="ECO:0007669"/>
    <property type="project" value="UniProtKB-UniRule"/>
</dbReference>
<keyword evidence="14" id="KW-0812">Transmembrane</keyword>
<dbReference type="InterPro" id="IPR003758">
    <property type="entry name" value="LpxK"/>
</dbReference>
<keyword evidence="7 13" id="KW-0808">Transferase</keyword>
<organism evidence="15 16">
    <name type="scientific">Candidatus Schekmanbacteria bacterium RBG_16_38_10</name>
    <dbReference type="NCBI Taxonomy" id="1817879"/>
    <lineage>
        <taxon>Bacteria</taxon>
        <taxon>Candidatus Schekmaniibacteriota</taxon>
    </lineage>
</organism>
<feature type="transmembrane region" description="Helical" evidence="14">
    <location>
        <begin position="15"/>
        <end position="34"/>
    </location>
</feature>
<dbReference type="GO" id="GO:0009245">
    <property type="term" value="P:lipid A biosynthetic process"/>
    <property type="evidence" value="ECO:0007669"/>
    <property type="project" value="UniProtKB-UniRule"/>
</dbReference>
<keyword evidence="9 13" id="KW-0418">Kinase</keyword>
<proteinExistence type="inferred from homology"/>
<dbReference type="EC" id="2.7.1.130" evidence="3 13"/>
<dbReference type="GO" id="GO:0005524">
    <property type="term" value="F:ATP binding"/>
    <property type="evidence" value="ECO:0007669"/>
    <property type="project" value="UniProtKB-UniRule"/>
</dbReference>
<dbReference type="PANTHER" id="PTHR42724">
    <property type="entry name" value="TETRAACYLDISACCHARIDE 4'-KINASE"/>
    <property type="match status" value="1"/>
</dbReference>
<evidence type="ECO:0000256" key="5">
    <source>
        <dbReference type="ARBA" id="ARBA00022516"/>
    </source>
</evidence>
<evidence type="ECO:0000256" key="4">
    <source>
        <dbReference type="ARBA" id="ARBA00016436"/>
    </source>
</evidence>
<keyword evidence="5 13" id="KW-0444">Lipid biosynthesis</keyword>
<evidence type="ECO:0000256" key="1">
    <source>
        <dbReference type="ARBA" id="ARBA00002274"/>
    </source>
</evidence>
<feature type="binding site" evidence="13">
    <location>
        <begin position="64"/>
        <end position="71"/>
    </location>
    <ligand>
        <name>ATP</name>
        <dbReference type="ChEBI" id="CHEBI:30616"/>
    </ligand>
</feature>
<evidence type="ECO:0000256" key="11">
    <source>
        <dbReference type="ARBA" id="ARBA00023098"/>
    </source>
</evidence>
<dbReference type="GO" id="GO:0009244">
    <property type="term" value="P:lipopolysaccharide core region biosynthetic process"/>
    <property type="evidence" value="ECO:0007669"/>
    <property type="project" value="TreeGrafter"/>
</dbReference>
<dbReference type="GO" id="GO:0005886">
    <property type="term" value="C:plasma membrane"/>
    <property type="evidence" value="ECO:0007669"/>
    <property type="project" value="TreeGrafter"/>
</dbReference>
<keyword evidence="14" id="KW-1133">Transmembrane helix</keyword>
<dbReference type="InterPro" id="IPR027417">
    <property type="entry name" value="P-loop_NTPase"/>
</dbReference>
<dbReference type="EMBL" id="MGDE01000067">
    <property type="protein sequence ID" value="OGL46917.1"/>
    <property type="molecule type" value="Genomic_DNA"/>
</dbReference>
<evidence type="ECO:0000256" key="2">
    <source>
        <dbReference type="ARBA" id="ARBA00004870"/>
    </source>
</evidence>
<dbReference type="PANTHER" id="PTHR42724:SF1">
    <property type="entry name" value="TETRAACYLDISACCHARIDE 4'-KINASE, MITOCHONDRIAL-RELATED"/>
    <property type="match status" value="1"/>
</dbReference>
<dbReference type="UniPathway" id="UPA00359">
    <property type="reaction ID" value="UER00482"/>
</dbReference>
<evidence type="ECO:0000313" key="15">
    <source>
        <dbReference type="EMBL" id="OGL46917.1"/>
    </source>
</evidence>
<name>A0A1F7S1E5_9BACT</name>
<comment type="caution">
    <text evidence="15">The sequence shown here is derived from an EMBL/GenBank/DDBJ whole genome shotgun (WGS) entry which is preliminary data.</text>
</comment>
<evidence type="ECO:0000256" key="8">
    <source>
        <dbReference type="ARBA" id="ARBA00022741"/>
    </source>
</evidence>
<gene>
    <name evidence="13" type="primary">lpxK</name>
    <name evidence="15" type="ORF">A2W05_10430</name>
</gene>
<keyword evidence="6 13" id="KW-0441">Lipid A biosynthesis</keyword>
<evidence type="ECO:0000256" key="12">
    <source>
        <dbReference type="ARBA" id="ARBA00029757"/>
    </source>
</evidence>
<dbReference type="Proteomes" id="UP000178797">
    <property type="component" value="Unassembled WGS sequence"/>
</dbReference>
<sequence length="361" mass="40730">MRNIYLAVIRGDRKGLFATVLKGILYVLSLGYFVGYKLRAALYKVGILKSTKLPCKVISMGNITVGGTGKTPAVEWLAKWFVSRNMKVAILSRGYGAIPSQDVDDESPFDLSVENIIRVTGKDRVSLAKRVIAEYKSDIIILDDGFQHFRIKRDIDILTVDATNPFANGYLLPRGFLRETPSSIKRADVILLTRVNQTSGEELALLKTRLQPITVDRCIVESIHKPIYVKNIFKAETTHYAEWLKGRKCYAFCGIGNADAFRKTVESLGAELVRFRHFPDHYNYTELEIRQIVAEAQEFMADILITTEKDAIRLRSIGDSFALPIFFLKIELDIIKNLELMEKKLEALMSAVAKEVSPSTK</sequence>
<reference evidence="15 16" key="1">
    <citation type="journal article" date="2016" name="Nat. Commun.">
        <title>Thousands of microbial genomes shed light on interconnected biogeochemical processes in an aquifer system.</title>
        <authorList>
            <person name="Anantharaman K."/>
            <person name="Brown C.T."/>
            <person name="Hug L.A."/>
            <person name="Sharon I."/>
            <person name="Castelle C.J."/>
            <person name="Probst A.J."/>
            <person name="Thomas B.C."/>
            <person name="Singh A."/>
            <person name="Wilkins M.J."/>
            <person name="Karaoz U."/>
            <person name="Brodie E.L."/>
            <person name="Williams K.H."/>
            <person name="Hubbard S.S."/>
            <person name="Banfield J.F."/>
        </authorList>
    </citation>
    <scope>NUCLEOTIDE SEQUENCE [LARGE SCALE GENOMIC DNA]</scope>
</reference>
<keyword evidence="8 13" id="KW-0547">Nucleotide-binding</keyword>
<dbReference type="SUPFAM" id="SSF52540">
    <property type="entry name" value="P-loop containing nucleoside triphosphate hydrolases"/>
    <property type="match status" value="1"/>
</dbReference>
<comment type="function">
    <text evidence="1 13">Transfers the gamma-phosphate of ATP to the 4'-position of a tetraacyldisaccharide 1-phosphate intermediate (termed DS-1-P) to form tetraacyldisaccharide 1,4'-bis-phosphate (lipid IVA).</text>
</comment>
<evidence type="ECO:0000256" key="10">
    <source>
        <dbReference type="ARBA" id="ARBA00022840"/>
    </source>
</evidence>
<dbReference type="NCBIfam" id="TIGR00682">
    <property type="entry name" value="lpxK"/>
    <property type="match status" value="1"/>
</dbReference>
<comment type="pathway">
    <text evidence="2 13">Glycolipid biosynthesis; lipid IV(A) biosynthesis; lipid IV(A) from (3R)-3-hydroxytetradecanoyl-[acyl-carrier-protein] and UDP-N-acetyl-alpha-D-glucosamine: step 6/6.</text>
</comment>
<evidence type="ECO:0000256" key="9">
    <source>
        <dbReference type="ARBA" id="ARBA00022777"/>
    </source>
</evidence>
<comment type="catalytic activity">
    <reaction evidence="13">
        <text>a lipid A disaccharide + ATP = a lipid IVA + ADP + H(+)</text>
        <dbReference type="Rhea" id="RHEA:67840"/>
        <dbReference type="ChEBI" id="CHEBI:15378"/>
        <dbReference type="ChEBI" id="CHEBI:30616"/>
        <dbReference type="ChEBI" id="CHEBI:176343"/>
        <dbReference type="ChEBI" id="CHEBI:176425"/>
        <dbReference type="ChEBI" id="CHEBI:456216"/>
        <dbReference type="EC" id="2.7.1.130"/>
    </reaction>
</comment>
<dbReference type="Pfam" id="PF02606">
    <property type="entry name" value="LpxK"/>
    <property type="match status" value="1"/>
</dbReference>
<evidence type="ECO:0000256" key="13">
    <source>
        <dbReference type="HAMAP-Rule" id="MF_00409"/>
    </source>
</evidence>
<keyword evidence="14" id="KW-0472">Membrane</keyword>
<keyword evidence="11 13" id="KW-0443">Lipid metabolism</keyword>
<keyword evidence="10 13" id="KW-0067">ATP-binding</keyword>
<evidence type="ECO:0000256" key="3">
    <source>
        <dbReference type="ARBA" id="ARBA00012071"/>
    </source>
</evidence>
<evidence type="ECO:0000256" key="14">
    <source>
        <dbReference type="SAM" id="Phobius"/>
    </source>
</evidence>
<accession>A0A1F7S1E5</accession>
<comment type="similarity">
    <text evidence="13">Belongs to the LpxK family.</text>
</comment>
<evidence type="ECO:0000256" key="7">
    <source>
        <dbReference type="ARBA" id="ARBA00022679"/>
    </source>
</evidence>
<dbReference type="HAMAP" id="MF_00409">
    <property type="entry name" value="LpxK"/>
    <property type="match status" value="1"/>
</dbReference>
<evidence type="ECO:0000313" key="16">
    <source>
        <dbReference type="Proteomes" id="UP000178797"/>
    </source>
</evidence>
<evidence type="ECO:0000256" key="6">
    <source>
        <dbReference type="ARBA" id="ARBA00022556"/>
    </source>
</evidence>